<evidence type="ECO:0000313" key="2">
    <source>
        <dbReference type="Proteomes" id="UP001201812"/>
    </source>
</evidence>
<keyword evidence="2" id="KW-1185">Reference proteome</keyword>
<comment type="caution">
    <text evidence="1">The sequence shown here is derived from an EMBL/GenBank/DDBJ whole genome shotgun (WGS) entry which is preliminary data.</text>
</comment>
<gene>
    <name evidence="1" type="ORF">DdX_19314</name>
</gene>
<proteinExistence type="predicted"/>
<protein>
    <submittedName>
        <fullName evidence="1">Uncharacterized protein</fullName>
    </submittedName>
</protein>
<organism evidence="1 2">
    <name type="scientific">Ditylenchus destructor</name>
    <dbReference type="NCBI Taxonomy" id="166010"/>
    <lineage>
        <taxon>Eukaryota</taxon>
        <taxon>Metazoa</taxon>
        <taxon>Ecdysozoa</taxon>
        <taxon>Nematoda</taxon>
        <taxon>Chromadorea</taxon>
        <taxon>Rhabditida</taxon>
        <taxon>Tylenchina</taxon>
        <taxon>Tylenchomorpha</taxon>
        <taxon>Sphaerularioidea</taxon>
        <taxon>Anguinidae</taxon>
        <taxon>Anguininae</taxon>
        <taxon>Ditylenchus</taxon>
    </lineage>
</organism>
<name>A0AAD4MJL5_9BILA</name>
<dbReference type="EMBL" id="JAKKPZ010000362">
    <property type="protein sequence ID" value="KAI1695920.1"/>
    <property type="molecule type" value="Genomic_DNA"/>
</dbReference>
<accession>A0AAD4MJL5</accession>
<dbReference type="Proteomes" id="UP001201812">
    <property type="component" value="Unassembled WGS sequence"/>
</dbReference>
<reference evidence="1" key="1">
    <citation type="submission" date="2022-01" db="EMBL/GenBank/DDBJ databases">
        <title>Genome Sequence Resource for Two Populations of Ditylenchus destructor, the Migratory Endoparasitic Phytonematode.</title>
        <authorList>
            <person name="Zhang H."/>
            <person name="Lin R."/>
            <person name="Xie B."/>
        </authorList>
    </citation>
    <scope>NUCLEOTIDE SEQUENCE</scope>
    <source>
        <strain evidence="1">BazhouSP</strain>
    </source>
</reference>
<dbReference type="AlphaFoldDB" id="A0AAD4MJL5"/>
<sequence length="89" mass="9925">MLRVRSTPAVGRSVLLGLPSVLGVKASPAYYMLYVPLYFKEEGRALRTRPSSLRARPSSAADDGEQRLFGKMELYLLSQDLRPSVHRAC</sequence>
<evidence type="ECO:0000313" key="1">
    <source>
        <dbReference type="EMBL" id="KAI1695920.1"/>
    </source>
</evidence>